<evidence type="ECO:0000256" key="1">
    <source>
        <dbReference type="SAM" id="SignalP"/>
    </source>
</evidence>
<name>A0A8S9FRC5_BRACR</name>
<evidence type="ECO:0000313" key="2">
    <source>
        <dbReference type="EMBL" id="KAF2534568.1"/>
    </source>
</evidence>
<comment type="caution">
    <text evidence="2">The sequence shown here is derived from an EMBL/GenBank/DDBJ whole genome shotgun (WGS) entry which is preliminary data.</text>
</comment>
<dbReference type="AlphaFoldDB" id="A0A8S9FRC5"/>
<organism evidence="2">
    <name type="scientific">Brassica cretica</name>
    <name type="common">Mustard</name>
    <dbReference type="NCBI Taxonomy" id="69181"/>
    <lineage>
        <taxon>Eukaryota</taxon>
        <taxon>Viridiplantae</taxon>
        <taxon>Streptophyta</taxon>
        <taxon>Embryophyta</taxon>
        <taxon>Tracheophyta</taxon>
        <taxon>Spermatophyta</taxon>
        <taxon>Magnoliopsida</taxon>
        <taxon>eudicotyledons</taxon>
        <taxon>Gunneridae</taxon>
        <taxon>Pentapetalae</taxon>
        <taxon>rosids</taxon>
        <taxon>malvids</taxon>
        <taxon>Brassicales</taxon>
        <taxon>Brassicaceae</taxon>
        <taxon>Brassiceae</taxon>
        <taxon>Brassica</taxon>
    </lineage>
</organism>
<feature type="signal peptide" evidence="1">
    <location>
        <begin position="1"/>
        <end position="20"/>
    </location>
</feature>
<keyword evidence="1" id="KW-0732">Signal</keyword>
<sequence>MINNPIRWPAFSHVSSALLAILSTIKECKLVFEFQVANRGAFLIAQSALRPSFAQSYVARGPPLWLYELFDVERTLTSL</sequence>
<protein>
    <submittedName>
        <fullName evidence="2">Uncharacterized protein</fullName>
    </submittedName>
</protein>
<gene>
    <name evidence="2" type="ORF">F2Q70_00030732</name>
</gene>
<feature type="chain" id="PRO_5035753186" evidence="1">
    <location>
        <begin position="21"/>
        <end position="79"/>
    </location>
</feature>
<dbReference type="EMBL" id="QGKY02002305">
    <property type="protein sequence ID" value="KAF2534568.1"/>
    <property type="molecule type" value="Genomic_DNA"/>
</dbReference>
<reference evidence="2" key="1">
    <citation type="submission" date="2019-12" db="EMBL/GenBank/DDBJ databases">
        <title>Genome sequencing and annotation of Brassica cretica.</title>
        <authorList>
            <person name="Studholme D.J."/>
            <person name="Sarris P.F."/>
        </authorList>
    </citation>
    <scope>NUCLEOTIDE SEQUENCE</scope>
    <source>
        <strain evidence="2">PFS-102/07</strain>
        <tissue evidence="2">Leaf</tissue>
    </source>
</reference>
<accession>A0A8S9FRC5</accession>
<proteinExistence type="predicted"/>